<dbReference type="GO" id="GO:0071617">
    <property type="term" value="F:lysophospholipid acyltransferase activity"/>
    <property type="evidence" value="ECO:0007669"/>
    <property type="project" value="TreeGrafter"/>
</dbReference>
<evidence type="ECO:0000256" key="9">
    <source>
        <dbReference type="ARBA" id="ARBA00025707"/>
    </source>
</evidence>
<evidence type="ECO:0000313" key="12">
    <source>
        <dbReference type="EMBL" id="KAB7506011.1"/>
    </source>
</evidence>
<sequence length="506" mass="58745">MNWDDIIYLTLLISSIAIGPVFRSFKNGKEMFAAAVGSLMIILVSGFHAAHPLLATVFTIVLLKFCPKSHIHIVSFIGLFSYLLFFRLCHFFGLPGAPPHTNAIQMILTLKLVGICFEVHDTWVKKKKLKVTESDEEKQQVKLELKYEEVNPSGIDVFYYAFNYIGVLTGPYYRFRTYQDMIHFPSEKENPDFLAATLHRVRYVPLYAFMFLLSSHFFPLSFAESREIFTDYSFLYRVFFMTPIFFTFRMRIYTGFVLSECICIMAGLGAYPVRAKNRPGKGPSNYQELEKSTKSEEYDFEAVHNIDEWGSDFTPTVREGMKCWNMTVQYWLAFNVYKRLKFSKAVKEAITMFTSAFWHGVYAGYYLSMLTVPFILAVEDFYERIIRRKLSPTGQKIYDFITWIIKMQQFAYMGMAFLLLRIDTTIHYWRSIGFIYHGLIVFMHAIGPAKKKLEKARNTSVVGDVKVQFVRHSGKGESMKEKKITEGDVIDITNIVDDDPRTKKNN</sequence>
<evidence type="ECO:0000256" key="6">
    <source>
        <dbReference type="ARBA" id="ARBA00022989"/>
    </source>
</evidence>
<feature type="transmembrane region" description="Helical" evidence="11">
    <location>
        <begin position="428"/>
        <end position="447"/>
    </location>
</feature>
<evidence type="ECO:0000256" key="10">
    <source>
        <dbReference type="ARBA" id="ARBA00093678"/>
    </source>
</evidence>
<dbReference type="GO" id="GO:0016020">
    <property type="term" value="C:membrane"/>
    <property type="evidence" value="ECO:0007669"/>
    <property type="project" value="UniProtKB-SubCell"/>
</dbReference>
<feature type="transmembrane region" description="Helical" evidence="11">
    <location>
        <begin position="32"/>
        <end position="50"/>
    </location>
</feature>
<comment type="caution">
    <text evidence="12">The sequence shown here is derived from an EMBL/GenBank/DDBJ whole genome shotgun (WGS) entry which is preliminary data.</text>
</comment>
<keyword evidence="13" id="KW-1185">Reference proteome</keyword>
<feature type="transmembrane region" description="Helical" evidence="11">
    <location>
        <begin position="203"/>
        <end position="222"/>
    </location>
</feature>
<dbReference type="GO" id="GO:0044233">
    <property type="term" value="C:mitochondria-associated endoplasmic reticulum membrane contact site"/>
    <property type="evidence" value="ECO:0007669"/>
    <property type="project" value="TreeGrafter"/>
</dbReference>
<evidence type="ECO:0000256" key="7">
    <source>
        <dbReference type="ARBA" id="ARBA00023136"/>
    </source>
</evidence>
<evidence type="ECO:0000256" key="5">
    <source>
        <dbReference type="ARBA" id="ARBA00022692"/>
    </source>
</evidence>
<reference evidence="12 13" key="1">
    <citation type="journal article" date="2019" name="PLoS Biol.">
        <title>Sex chromosomes control vertical transmission of feminizing Wolbachia symbionts in an isopod.</title>
        <authorList>
            <person name="Becking T."/>
            <person name="Chebbi M.A."/>
            <person name="Giraud I."/>
            <person name="Moumen B."/>
            <person name="Laverre T."/>
            <person name="Caubet Y."/>
            <person name="Peccoud J."/>
            <person name="Gilbert C."/>
            <person name="Cordaux R."/>
        </authorList>
    </citation>
    <scope>NUCLEOTIDE SEQUENCE [LARGE SCALE GENOMIC DNA]</scope>
    <source>
        <strain evidence="12">ANa2</strain>
        <tissue evidence="12">Whole body excluding digestive tract and cuticle</tissue>
    </source>
</reference>
<dbReference type="Proteomes" id="UP000326759">
    <property type="component" value="Unassembled WGS sequence"/>
</dbReference>
<dbReference type="AlphaFoldDB" id="A0A5N5THQ7"/>
<keyword evidence="5 11" id="KW-0812">Transmembrane</keyword>
<name>A0A5N5THQ7_9CRUS</name>
<protein>
    <recommendedName>
        <fullName evidence="10">Lysophospholipid acyltransferase 7</fullName>
    </recommendedName>
</protein>
<feature type="transmembrane region" description="Helical" evidence="11">
    <location>
        <begin position="70"/>
        <end position="89"/>
    </location>
</feature>
<feature type="transmembrane region" description="Helical" evidence="11">
    <location>
        <begin position="228"/>
        <end position="246"/>
    </location>
</feature>
<evidence type="ECO:0000256" key="11">
    <source>
        <dbReference type="SAM" id="Phobius"/>
    </source>
</evidence>
<evidence type="ECO:0000256" key="3">
    <source>
        <dbReference type="ARBA" id="ARBA00010323"/>
    </source>
</evidence>
<dbReference type="OrthoDB" id="7663182at2759"/>
<proteinExistence type="inferred from homology"/>
<evidence type="ECO:0000256" key="4">
    <source>
        <dbReference type="ARBA" id="ARBA00022679"/>
    </source>
</evidence>
<keyword evidence="4 12" id="KW-0808">Transferase</keyword>
<accession>A0A5N5THQ7</accession>
<evidence type="ECO:0000256" key="1">
    <source>
        <dbReference type="ARBA" id="ARBA00004141"/>
    </source>
</evidence>
<evidence type="ECO:0000256" key="8">
    <source>
        <dbReference type="ARBA" id="ARBA00023315"/>
    </source>
</evidence>
<dbReference type="InterPro" id="IPR004299">
    <property type="entry name" value="MBOAT_fam"/>
</dbReference>
<keyword evidence="6 11" id="KW-1133">Transmembrane helix</keyword>
<dbReference type="PANTHER" id="PTHR13906">
    <property type="entry name" value="PORCUPINE"/>
    <property type="match status" value="1"/>
</dbReference>
<dbReference type="PANTHER" id="PTHR13906:SF16">
    <property type="entry name" value="LYSOPHOSPHOLIPID ACYLTRANSFERASE 7"/>
    <property type="match status" value="1"/>
</dbReference>
<comment type="pathway">
    <text evidence="9">Phospholipid metabolism.</text>
</comment>
<dbReference type="EMBL" id="SEYY01001031">
    <property type="protein sequence ID" value="KAB7506011.1"/>
    <property type="molecule type" value="Genomic_DNA"/>
</dbReference>
<keyword evidence="8 12" id="KW-0012">Acyltransferase</keyword>
<feature type="transmembrane region" description="Helical" evidence="11">
    <location>
        <begin position="403"/>
        <end position="422"/>
    </location>
</feature>
<comment type="similarity">
    <text evidence="3">Belongs to the membrane-bound acyltransferase family.</text>
</comment>
<gene>
    <name evidence="12" type="primary">mboat7</name>
    <name evidence="12" type="ORF">Anas_00589</name>
</gene>
<comment type="subcellular location">
    <subcellularLocation>
        <location evidence="1">Membrane</location>
        <topology evidence="1">Multi-pass membrane protein</topology>
    </subcellularLocation>
</comment>
<dbReference type="Pfam" id="PF03062">
    <property type="entry name" value="MBOAT"/>
    <property type="match status" value="1"/>
</dbReference>
<evidence type="ECO:0000256" key="2">
    <source>
        <dbReference type="ARBA" id="ARBA00005074"/>
    </source>
</evidence>
<organism evidence="12 13">
    <name type="scientific">Armadillidium nasatum</name>
    <dbReference type="NCBI Taxonomy" id="96803"/>
    <lineage>
        <taxon>Eukaryota</taxon>
        <taxon>Metazoa</taxon>
        <taxon>Ecdysozoa</taxon>
        <taxon>Arthropoda</taxon>
        <taxon>Crustacea</taxon>
        <taxon>Multicrustacea</taxon>
        <taxon>Malacostraca</taxon>
        <taxon>Eumalacostraca</taxon>
        <taxon>Peracarida</taxon>
        <taxon>Isopoda</taxon>
        <taxon>Oniscidea</taxon>
        <taxon>Crinocheta</taxon>
        <taxon>Armadillidiidae</taxon>
        <taxon>Armadillidium</taxon>
    </lineage>
</organism>
<comment type="pathway">
    <text evidence="2">Lipid metabolism; phospholipid metabolism.</text>
</comment>
<keyword evidence="7 11" id="KW-0472">Membrane</keyword>
<dbReference type="GO" id="GO:0030258">
    <property type="term" value="P:lipid modification"/>
    <property type="evidence" value="ECO:0007669"/>
    <property type="project" value="TreeGrafter"/>
</dbReference>
<feature type="transmembrane region" description="Helical" evidence="11">
    <location>
        <begin position="362"/>
        <end position="382"/>
    </location>
</feature>
<feature type="transmembrane region" description="Helical" evidence="11">
    <location>
        <begin position="253"/>
        <end position="273"/>
    </location>
</feature>
<dbReference type="GO" id="GO:0006661">
    <property type="term" value="P:phosphatidylinositol biosynthetic process"/>
    <property type="evidence" value="ECO:0007669"/>
    <property type="project" value="TreeGrafter"/>
</dbReference>
<feature type="transmembrane region" description="Helical" evidence="11">
    <location>
        <begin position="6"/>
        <end position="25"/>
    </location>
</feature>
<evidence type="ECO:0000313" key="13">
    <source>
        <dbReference type="Proteomes" id="UP000326759"/>
    </source>
</evidence>
<dbReference type="InterPro" id="IPR049941">
    <property type="entry name" value="LPLAT_7/PORCN-like"/>
</dbReference>